<sequence>MACFDVQVPQGWNQILPFRTYYIGEKFEALCGSSICADRWRRFFAARASFGKSGLSFLSG</sequence>
<keyword evidence="2" id="KW-1185">Reference proteome</keyword>
<dbReference type="Proteomes" id="UP000199239">
    <property type="component" value="Unassembled WGS sequence"/>
</dbReference>
<reference evidence="2" key="1">
    <citation type="submission" date="2016-10" db="EMBL/GenBank/DDBJ databases">
        <authorList>
            <person name="Varghese N."/>
            <person name="Submissions S."/>
        </authorList>
    </citation>
    <scope>NUCLEOTIDE SEQUENCE [LARGE SCALE GENOMIC DNA]</scope>
    <source>
        <strain evidence="2">DSM 23422</strain>
    </source>
</reference>
<dbReference type="STRING" id="394264.SAMN04488040_1264"/>
<gene>
    <name evidence="1" type="ORF">SAMN04488040_1264</name>
</gene>
<dbReference type="EMBL" id="FPAJ01000002">
    <property type="protein sequence ID" value="SFS64431.1"/>
    <property type="molecule type" value="Genomic_DNA"/>
</dbReference>
<evidence type="ECO:0000313" key="1">
    <source>
        <dbReference type="EMBL" id="SFS64431.1"/>
    </source>
</evidence>
<protein>
    <submittedName>
        <fullName evidence="1">Uncharacterized protein</fullName>
    </submittedName>
</protein>
<accession>A0A1I6RI57</accession>
<evidence type="ECO:0000313" key="2">
    <source>
        <dbReference type="Proteomes" id="UP000199239"/>
    </source>
</evidence>
<organism evidence="1 2">
    <name type="scientific">Sulfitobacter marinus</name>
    <dbReference type="NCBI Taxonomy" id="394264"/>
    <lineage>
        <taxon>Bacteria</taxon>
        <taxon>Pseudomonadati</taxon>
        <taxon>Pseudomonadota</taxon>
        <taxon>Alphaproteobacteria</taxon>
        <taxon>Rhodobacterales</taxon>
        <taxon>Roseobacteraceae</taxon>
        <taxon>Sulfitobacter</taxon>
    </lineage>
</organism>
<name>A0A1I6RI57_9RHOB</name>
<proteinExistence type="predicted"/>
<dbReference type="AlphaFoldDB" id="A0A1I6RI57"/>